<reference evidence="9 10" key="1">
    <citation type="submission" date="2017-09" db="EMBL/GenBank/DDBJ databases">
        <title>Bacterial strain isolated from the female urinary microbiota.</title>
        <authorList>
            <person name="Thomas-White K."/>
            <person name="Kumar N."/>
            <person name="Forster S."/>
            <person name="Putonti C."/>
            <person name="Lawley T."/>
            <person name="Wolfe A.J."/>
        </authorList>
    </citation>
    <scope>NUCLEOTIDE SEQUENCE [LARGE SCALE GENOMIC DNA]</scope>
    <source>
        <strain evidence="9 10">UMB0536</strain>
    </source>
</reference>
<name>A0A2N6QU54_9BACT</name>
<evidence type="ECO:0000256" key="5">
    <source>
        <dbReference type="ARBA" id="ARBA00023136"/>
    </source>
</evidence>
<feature type="transmembrane region" description="Helical" evidence="6">
    <location>
        <begin position="425"/>
        <end position="449"/>
    </location>
</feature>
<dbReference type="OrthoDB" id="973976at2"/>
<evidence type="ECO:0000256" key="6">
    <source>
        <dbReference type="SAM" id="Phobius"/>
    </source>
</evidence>
<dbReference type="Pfam" id="PF12704">
    <property type="entry name" value="MacB_PCD"/>
    <property type="match status" value="1"/>
</dbReference>
<organism evidence="9 10">
    <name type="scientific">Hoylesella buccalis</name>
    <dbReference type="NCBI Taxonomy" id="28127"/>
    <lineage>
        <taxon>Bacteria</taxon>
        <taxon>Pseudomonadati</taxon>
        <taxon>Bacteroidota</taxon>
        <taxon>Bacteroidia</taxon>
        <taxon>Bacteroidales</taxon>
        <taxon>Prevotellaceae</taxon>
        <taxon>Hoylesella</taxon>
    </lineage>
</organism>
<feature type="transmembrane region" description="Helical" evidence="6">
    <location>
        <begin position="286"/>
        <end position="306"/>
    </location>
</feature>
<feature type="transmembrane region" description="Helical" evidence="6">
    <location>
        <begin position="664"/>
        <end position="688"/>
    </location>
</feature>
<keyword evidence="4 6" id="KW-1133">Transmembrane helix</keyword>
<evidence type="ECO:0000259" key="7">
    <source>
        <dbReference type="Pfam" id="PF02687"/>
    </source>
</evidence>
<dbReference type="InterPro" id="IPR003838">
    <property type="entry name" value="ABC3_permease_C"/>
</dbReference>
<feature type="transmembrane region" description="Helical" evidence="6">
    <location>
        <begin position="716"/>
        <end position="739"/>
    </location>
</feature>
<comment type="subcellular location">
    <subcellularLocation>
        <location evidence="1">Cell membrane</location>
        <topology evidence="1">Multi-pass membrane protein</topology>
    </subcellularLocation>
</comment>
<evidence type="ECO:0008006" key="11">
    <source>
        <dbReference type="Google" id="ProtNLM"/>
    </source>
</evidence>
<dbReference type="AlphaFoldDB" id="A0A2N6QU54"/>
<keyword evidence="5 6" id="KW-0472">Membrane</keyword>
<dbReference type="PANTHER" id="PTHR30572:SF18">
    <property type="entry name" value="ABC-TYPE MACROLIDE FAMILY EXPORT SYSTEM PERMEASE COMPONENT 2"/>
    <property type="match status" value="1"/>
</dbReference>
<dbReference type="Proteomes" id="UP000235564">
    <property type="component" value="Unassembled WGS sequence"/>
</dbReference>
<evidence type="ECO:0000313" key="9">
    <source>
        <dbReference type="EMBL" id="PMC25570.1"/>
    </source>
</evidence>
<feature type="transmembrane region" description="Helical" evidence="6">
    <location>
        <begin position="751"/>
        <end position="770"/>
    </location>
</feature>
<feature type="domain" description="MacB-like periplasmic core" evidence="8">
    <location>
        <begin position="21"/>
        <end position="202"/>
    </location>
</feature>
<evidence type="ECO:0000259" key="8">
    <source>
        <dbReference type="Pfam" id="PF12704"/>
    </source>
</evidence>
<dbReference type="InterPro" id="IPR025857">
    <property type="entry name" value="MacB_PCD"/>
</dbReference>
<dbReference type="GO" id="GO:0022857">
    <property type="term" value="F:transmembrane transporter activity"/>
    <property type="evidence" value="ECO:0007669"/>
    <property type="project" value="TreeGrafter"/>
</dbReference>
<evidence type="ECO:0000256" key="1">
    <source>
        <dbReference type="ARBA" id="ARBA00004651"/>
    </source>
</evidence>
<sequence length="788" mass="89862">MKQLFNLKSYFTFLSRNKVYTAINVFGLSISLMFVIIIGLYTQQEYAVDTMHSKADRIYAQGYDMEHNGQKEAHTGSHWYIQKHLKQRYPEIESSCALVGFNLKLNLPTTEKVMKSFLFTDSTFYRIFDFELVRGDRNHVLDAVNSAVVTEETARQLYGNVDPIGKPLVYSDTVRLVITGVARKMEGSSIDGADVIARFENVDRVNPGMTNEYMNNATGAELMFLMKPHHDIRTKGKDIDKFMKDVNWVYQMPGVKTKMVFVPLKQLYFSEIVSSSRTTLRGDRKLVNMLFAVEIMILLFSVFNYINLTVAQSGRRAREMATRRLFGSQRKHIMERLILESIVMCLCSLLIAIGLAFAFVKYADKLLVTEINMVHLFSPTNLLVIFAFVLMVGILAGMLPAVFISRSKPIDVVRGTFRTHVKMGFSKLFIILQSAATILLLACSLTIGLQTHHLLSAPLGYDTDNLIKIENPSADSVPIEQFKSRVAHLPFVKGITACQGIPLDRGNNQTMEINGRTLSFQMFRGDENYFKVLGLQLVKDYHLASQEGIYVTQHTLQEVGLKPDSRYIDLGSSGKKTPIRGVLKDFRIGNITSEIHPIGVWIYHKEVLRPWHFVMKITGDPMAGYEQIRKIYKEVFKEDVEAEKPFVDQQLQMFFDKEIRLSKIVMLFAFIAIVISLLGLIAMSLYFIQQRYKEIAVRKVFGSNNRQILVKLLRTFAVYVLVAFVIAVPVIHFIMTHWLSNYNYRISLSPWIYLAAGAVCMLLSLTAVYFQSRIAANENPVNHIKDNQ</sequence>
<accession>A0A2N6QU54</accession>
<evidence type="ECO:0000256" key="2">
    <source>
        <dbReference type="ARBA" id="ARBA00022475"/>
    </source>
</evidence>
<feature type="transmembrane region" description="Helical" evidence="6">
    <location>
        <begin position="21"/>
        <end position="41"/>
    </location>
</feature>
<evidence type="ECO:0000256" key="4">
    <source>
        <dbReference type="ARBA" id="ARBA00022989"/>
    </source>
</evidence>
<dbReference type="RefSeq" id="WP_102696490.1">
    <property type="nucleotide sequence ID" value="NZ_PNGJ01000001.1"/>
</dbReference>
<keyword evidence="2" id="KW-1003">Cell membrane</keyword>
<feature type="domain" description="ABC3 transporter permease C-terminal" evidence="7">
    <location>
        <begin position="666"/>
        <end position="780"/>
    </location>
</feature>
<comment type="caution">
    <text evidence="9">The sequence shown here is derived from an EMBL/GenBank/DDBJ whole genome shotgun (WGS) entry which is preliminary data.</text>
</comment>
<dbReference type="GO" id="GO:0005886">
    <property type="term" value="C:plasma membrane"/>
    <property type="evidence" value="ECO:0007669"/>
    <property type="project" value="UniProtKB-SubCell"/>
</dbReference>
<gene>
    <name evidence="9" type="ORF">CJ231_02020</name>
</gene>
<proteinExistence type="predicted"/>
<keyword evidence="3 6" id="KW-0812">Transmembrane</keyword>
<dbReference type="Pfam" id="PF02687">
    <property type="entry name" value="FtsX"/>
    <property type="match status" value="2"/>
</dbReference>
<protein>
    <recommendedName>
        <fullName evidence="11">ABC transporter permease</fullName>
    </recommendedName>
</protein>
<evidence type="ECO:0000313" key="10">
    <source>
        <dbReference type="Proteomes" id="UP000235564"/>
    </source>
</evidence>
<feature type="transmembrane region" description="Helical" evidence="6">
    <location>
        <begin position="382"/>
        <end position="404"/>
    </location>
</feature>
<evidence type="ECO:0000256" key="3">
    <source>
        <dbReference type="ARBA" id="ARBA00022692"/>
    </source>
</evidence>
<dbReference type="InterPro" id="IPR050250">
    <property type="entry name" value="Macrolide_Exporter_MacB"/>
</dbReference>
<feature type="domain" description="ABC3 transporter permease C-terminal" evidence="7">
    <location>
        <begin position="295"/>
        <end position="409"/>
    </location>
</feature>
<feature type="transmembrane region" description="Helical" evidence="6">
    <location>
        <begin position="337"/>
        <end position="362"/>
    </location>
</feature>
<dbReference type="PANTHER" id="PTHR30572">
    <property type="entry name" value="MEMBRANE COMPONENT OF TRANSPORTER-RELATED"/>
    <property type="match status" value="1"/>
</dbReference>
<dbReference type="EMBL" id="PNGJ01000001">
    <property type="protein sequence ID" value="PMC25570.1"/>
    <property type="molecule type" value="Genomic_DNA"/>
</dbReference>